<feature type="non-terminal residue" evidence="1">
    <location>
        <position position="1"/>
    </location>
</feature>
<evidence type="ECO:0000313" key="2">
    <source>
        <dbReference type="Proteomes" id="UP000789525"/>
    </source>
</evidence>
<keyword evidence="2" id="KW-1185">Reference proteome</keyword>
<sequence length="224" mass="25212">GFTEAPLGRFLQAVQLYILIVFLLVSPYYGQNKQELPEPIDTKRASSFRGLRLSIIDPVSARLDSTEELEKPRRPSPSQRLSSWLTNRLVPKRDPQQDRLWVKDQPDLEAPTTPGGKSVDEDPSPSQARFLEKPLTASTTWQDPYSNNSNVPFDFNDIQPTTNAPSVPQPNRRRSQTVNTQMSPLRRASMLSDSKDSAIYVARFSVDKTYESDSDSPVYGINGI</sequence>
<accession>A0ACA9QW33</accession>
<protein>
    <submittedName>
        <fullName evidence="1">13048_t:CDS:1</fullName>
    </submittedName>
</protein>
<reference evidence="1" key="1">
    <citation type="submission" date="2021-06" db="EMBL/GenBank/DDBJ databases">
        <authorList>
            <person name="Kallberg Y."/>
            <person name="Tangrot J."/>
            <person name="Rosling A."/>
        </authorList>
    </citation>
    <scope>NUCLEOTIDE SEQUENCE</scope>
    <source>
        <strain evidence="1">CL356</strain>
    </source>
</reference>
<name>A0ACA9QW33_9GLOM</name>
<comment type="caution">
    <text evidence="1">The sequence shown here is derived from an EMBL/GenBank/DDBJ whole genome shotgun (WGS) entry which is preliminary data.</text>
</comment>
<organism evidence="1 2">
    <name type="scientific">Acaulospora colombiana</name>
    <dbReference type="NCBI Taxonomy" id="27376"/>
    <lineage>
        <taxon>Eukaryota</taxon>
        <taxon>Fungi</taxon>
        <taxon>Fungi incertae sedis</taxon>
        <taxon>Mucoromycota</taxon>
        <taxon>Glomeromycotina</taxon>
        <taxon>Glomeromycetes</taxon>
        <taxon>Diversisporales</taxon>
        <taxon>Acaulosporaceae</taxon>
        <taxon>Acaulospora</taxon>
    </lineage>
</organism>
<proteinExistence type="predicted"/>
<gene>
    <name evidence="1" type="ORF">ACOLOM_LOCUS13496</name>
</gene>
<evidence type="ECO:0000313" key="1">
    <source>
        <dbReference type="EMBL" id="CAG8766803.1"/>
    </source>
</evidence>
<feature type="non-terminal residue" evidence="1">
    <location>
        <position position="224"/>
    </location>
</feature>
<dbReference type="EMBL" id="CAJVPT010062348">
    <property type="protein sequence ID" value="CAG8766803.1"/>
    <property type="molecule type" value="Genomic_DNA"/>
</dbReference>
<dbReference type="Proteomes" id="UP000789525">
    <property type="component" value="Unassembled WGS sequence"/>
</dbReference>